<dbReference type="Gramene" id="Psat03G0288000-T1">
    <property type="protein sequence ID" value="KAI5427637.1"/>
    <property type="gene ID" value="KIW84_032880"/>
</dbReference>
<sequence>PNLKFKMQKNFITLLVLLSFLSFSSYILSSSSSPATSKHFKIYLEGEEDSPVLPSLVKVDEKYGEGVVVVVDVEEGLAERRMDLETQDYDGTGANRDHEPKPPRV</sequence>
<dbReference type="EMBL" id="JAMSHJ010000003">
    <property type="protein sequence ID" value="KAI5427637.1"/>
    <property type="molecule type" value="Genomic_DNA"/>
</dbReference>
<feature type="region of interest" description="Disordered" evidence="1">
    <location>
        <begin position="81"/>
        <end position="105"/>
    </location>
</feature>
<comment type="caution">
    <text evidence="3">The sequence shown here is derived from an EMBL/GenBank/DDBJ whole genome shotgun (WGS) entry which is preliminary data.</text>
</comment>
<organism evidence="3 4">
    <name type="scientific">Pisum sativum</name>
    <name type="common">Garden pea</name>
    <name type="synonym">Lathyrus oleraceus</name>
    <dbReference type="NCBI Taxonomy" id="3888"/>
    <lineage>
        <taxon>Eukaryota</taxon>
        <taxon>Viridiplantae</taxon>
        <taxon>Streptophyta</taxon>
        <taxon>Embryophyta</taxon>
        <taxon>Tracheophyta</taxon>
        <taxon>Spermatophyta</taxon>
        <taxon>Magnoliopsida</taxon>
        <taxon>eudicotyledons</taxon>
        <taxon>Gunneridae</taxon>
        <taxon>Pentapetalae</taxon>
        <taxon>rosids</taxon>
        <taxon>fabids</taxon>
        <taxon>Fabales</taxon>
        <taxon>Fabaceae</taxon>
        <taxon>Papilionoideae</taxon>
        <taxon>50 kb inversion clade</taxon>
        <taxon>NPAAA clade</taxon>
        <taxon>Hologalegina</taxon>
        <taxon>IRL clade</taxon>
        <taxon>Fabeae</taxon>
        <taxon>Lathyrus</taxon>
    </lineage>
</organism>
<protein>
    <submittedName>
        <fullName evidence="3">Uncharacterized protein</fullName>
    </submittedName>
</protein>
<reference evidence="3 4" key="1">
    <citation type="journal article" date="2022" name="Nat. Genet.">
        <title>Improved pea reference genome and pan-genome highlight genomic features and evolutionary characteristics.</title>
        <authorList>
            <person name="Yang T."/>
            <person name="Liu R."/>
            <person name="Luo Y."/>
            <person name="Hu S."/>
            <person name="Wang D."/>
            <person name="Wang C."/>
            <person name="Pandey M.K."/>
            <person name="Ge S."/>
            <person name="Xu Q."/>
            <person name="Li N."/>
            <person name="Li G."/>
            <person name="Huang Y."/>
            <person name="Saxena R.K."/>
            <person name="Ji Y."/>
            <person name="Li M."/>
            <person name="Yan X."/>
            <person name="He Y."/>
            <person name="Liu Y."/>
            <person name="Wang X."/>
            <person name="Xiang C."/>
            <person name="Varshney R.K."/>
            <person name="Ding H."/>
            <person name="Gao S."/>
            <person name="Zong X."/>
        </authorList>
    </citation>
    <scope>NUCLEOTIDE SEQUENCE [LARGE SCALE GENOMIC DNA]</scope>
    <source>
        <strain evidence="3 4">cv. Zhongwan 6</strain>
    </source>
</reference>
<evidence type="ECO:0000256" key="1">
    <source>
        <dbReference type="SAM" id="MobiDB-lite"/>
    </source>
</evidence>
<proteinExistence type="predicted"/>
<dbReference type="PANTHER" id="PTHR33474">
    <property type="entry name" value="TRANSMEMBRANE PROTEIN"/>
    <property type="match status" value="1"/>
</dbReference>
<evidence type="ECO:0000313" key="4">
    <source>
        <dbReference type="Proteomes" id="UP001058974"/>
    </source>
</evidence>
<feature type="signal peptide" evidence="2">
    <location>
        <begin position="1"/>
        <end position="29"/>
    </location>
</feature>
<keyword evidence="4" id="KW-1185">Reference proteome</keyword>
<evidence type="ECO:0000313" key="3">
    <source>
        <dbReference type="EMBL" id="KAI5427637.1"/>
    </source>
</evidence>
<feature type="chain" id="PRO_5038498950" evidence="2">
    <location>
        <begin position="30"/>
        <end position="105"/>
    </location>
</feature>
<feature type="non-terminal residue" evidence="3">
    <location>
        <position position="1"/>
    </location>
</feature>
<dbReference type="Proteomes" id="UP001058974">
    <property type="component" value="Chromosome 3"/>
</dbReference>
<evidence type="ECO:0000256" key="2">
    <source>
        <dbReference type="SAM" id="SignalP"/>
    </source>
</evidence>
<gene>
    <name evidence="3" type="ORF">KIW84_032880</name>
</gene>
<accession>A0A9D4XVE7</accession>
<keyword evidence="2" id="KW-0732">Signal</keyword>
<name>A0A9D4XVE7_PEA</name>
<dbReference type="PANTHER" id="PTHR33474:SF28">
    <property type="entry name" value="OS01G0815400 PROTEIN"/>
    <property type="match status" value="1"/>
</dbReference>
<feature type="compositionally biased region" description="Basic and acidic residues" evidence="1">
    <location>
        <begin position="95"/>
        <end position="105"/>
    </location>
</feature>
<dbReference type="AlphaFoldDB" id="A0A9D4XVE7"/>